<dbReference type="InterPro" id="IPR000160">
    <property type="entry name" value="GGDEF_dom"/>
</dbReference>
<dbReference type="Gene3D" id="3.30.70.270">
    <property type="match status" value="1"/>
</dbReference>
<dbReference type="KEGG" id="acib:ACBT_2300"/>
<dbReference type="Proteomes" id="UP000509513">
    <property type="component" value="Chromosome"/>
</dbReference>
<evidence type="ECO:0000256" key="2">
    <source>
        <dbReference type="ARBA" id="ARBA00012528"/>
    </source>
</evidence>
<dbReference type="CDD" id="cd01949">
    <property type="entry name" value="GGDEF"/>
    <property type="match status" value="1"/>
</dbReference>
<dbReference type="Gene3D" id="3.30.450.20">
    <property type="entry name" value="PAS domain"/>
    <property type="match status" value="3"/>
</dbReference>
<keyword evidence="5 9" id="KW-1133">Transmembrane helix</keyword>
<reference evidence="12 13" key="1">
    <citation type="submission" date="2020-05" db="EMBL/GenBank/DDBJ databases">
        <title>Complete genome sequencing of Campylobacter and Arcobacter type strains.</title>
        <authorList>
            <person name="Miller W.G."/>
            <person name="Yee E."/>
        </authorList>
    </citation>
    <scope>NUCLEOTIDE SEQUENCE [LARGE SCALE GENOMIC DNA]</scope>
    <source>
        <strain evidence="12 13">LMG 21996</strain>
    </source>
</reference>
<keyword evidence="4 9" id="KW-0812">Transmembrane</keyword>
<evidence type="ECO:0000256" key="4">
    <source>
        <dbReference type="ARBA" id="ARBA00022692"/>
    </source>
</evidence>
<feature type="coiled-coil region" evidence="8">
    <location>
        <begin position="312"/>
        <end position="339"/>
    </location>
</feature>
<accession>A0A7L5JSX1</accession>
<dbReference type="GO" id="GO:1902201">
    <property type="term" value="P:negative regulation of bacterial-type flagellum-dependent cell motility"/>
    <property type="evidence" value="ECO:0007669"/>
    <property type="project" value="TreeGrafter"/>
</dbReference>
<evidence type="ECO:0000256" key="5">
    <source>
        <dbReference type="ARBA" id="ARBA00022989"/>
    </source>
</evidence>
<evidence type="ECO:0000256" key="9">
    <source>
        <dbReference type="SAM" id="Phobius"/>
    </source>
</evidence>
<dbReference type="AlphaFoldDB" id="A0A7L5JSX1"/>
<name>A0A7L5JSX1_9BACT</name>
<evidence type="ECO:0000313" key="13">
    <source>
        <dbReference type="Proteomes" id="UP000509513"/>
    </source>
</evidence>
<dbReference type="InterPro" id="IPR035965">
    <property type="entry name" value="PAS-like_dom_sf"/>
</dbReference>
<evidence type="ECO:0000256" key="3">
    <source>
        <dbReference type="ARBA" id="ARBA00022475"/>
    </source>
</evidence>
<proteinExistence type="predicted"/>
<dbReference type="EMBL" id="CP054051">
    <property type="protein sequence ID" value="QKJ28180.1"/>
    <property type="molecule type" value="Genomic_DNA"/>
</dbReference>
<evidence type="ECO:0000259" key="11">
    <source>
        <dbReference type="PROSITE" id="PS50887"/>
    </source>
</evidence>
<dbReference type="GO" id="GO:0005886">
    <property type="term" value="C:plasma membrane"/>
    <property type="evidence" value="ECO:0007669"/>
    <property type="project" value="UniProtKB-SubCell"/>
</dbReference>
<feature type="transmembrane region" description="Helical" evidence="9">
    <location>
        <begin position="12"/>
        <end position="30"/>
    </location>
</feature>
<dbReference type="SMART" id="SM00091">
    <property type="entry name" value="PAS"/>
    <property type="match status" value="2"/>
</dbReference>
<feature type="domain" description="PAC" evidence="10">
    <location>
        <begin position="402"/>
        <end position="454"/>
    </location>
</feature>
<dbReference type="InterPro" id="IPR043128">
    <property type="entry name" value="Rev_trsase/Diguanyl_cyclase"/>
</dbReference>
<comment type="catalytic activity">
    <reaction evidence="7">
        <text>2 GTP = 3',3'-c-di-GMP + 2 diphosphate</text>
        <dbReference type="Rhea" id="RHEA:24898"/>
        <dbReference type="ChEBI" id="CHEBI:33019"/>
        <dbReference type="ChEBI" id="CHEBI:37565"/>
        <dbReference type="ChEBI" id="CHEBI:58805"/>
        <dbReference type="EC" id="2.7.7.65"/>
    </reaction>
</comment>
<evidence type="ECO:0000259" key="10">
    <source>
        <dbReference type="PROSITE" id="PS50113"/>
    </source>
</evidence>
<dbReference type="CDD" id="cd12914">
    <property type="entry name" value="PDC1_DGC_like"/>
    <property type="match status" value="1"/>
</dbReference>
<evidence type="ECO:0000256" key="7">
    <source>
        <dbReference type="ARBA" id="ARBA00034247"/>
    </source>
</evidence>
<dbReference type="PROSITE" id="PS50113">
    <property type="entry name" value="PAC"/>
    <property type="match status" value="1"/>
</dbReference>
<protein>
    <recommendedName>
        <fullName evidence="2">diguanylate cyclase</fullName>
        <ecNumber evidence="2">2.7.7.65</ecNumber>
    </recommendedName>
</protein>
<dbReference type="NCBIfam" id="TIGR00254">
    <property type="entry name" value="GGDEF"/>
    <property type="match status" value="1"/>
</dbReference>
<sequence>MLTDFNFSSHRWFLVSVFLIIFLFIGQEVSNYQKAIEQVSKETNNLSTLLIKKIEHDFERVDNILLLAKKVIFTKDKNSVFYDNRILEEYNDTISIKLKSFADSFDEIEKLIYIDKDGDIKYASNRLSKDVNVSDREYFKELKNNKDLNKSFSDVVISRLSGRESILLLHAIRDENKNLDGILAAVINTSFIRKILSSIDIGQNGVALIRNSETTKLITRYPSLDDGFINKPLPKDNEISKLIKSGSKYGYLEYTASTDDIKRFASFITMEKFPFYIQVALSQDEYLKSWKDNLIVKSIFLGLFIFASIIIISVMKRNFNNEQKLLKELNNEKDRFENMFRIHSSIMLLIDPKDGQILDANNSAVSFYEYSLEKLKSMNVNEINQLSQEELNTIYQEAKQLKTNSFVFEHKLNNGKIKIVEVDSSPIETTSGIILFSIIKDVTKEKKIEDRLKRSYKRIEKLIDLQDNMIILTNGKNTKYANNKFFDFFGFSNLSDFKKSHKSICEFFIQNDEFFHLKKLENPEDWINELKILDGSKRIVAMKGKDSKEHKFFVTVNSFDEDIMIVGFTDITNTIKEKIKLEIKVTQDKLTNAYNREYFDKYYKDWIISINKFNLKLAVVMLDIDNFKYVNDTFGHDVGDLVLIDFVKVICTNLRSNDIFVRWGGEEFILVLKLKDEKDLLKILENLRHKVEIYNFPKIGKRTCSFGATIYKDDEDIFKTIKRADEAVYKAKNLGRNRVEIIS</sequence>
<dbReference type="PROSITE" id="PS50887">
    <property type="entry name" value="GGDEF"/>
    <property type="match status" value="1"/>
</dbReference>
<feature type="coiled-coil region" evidence="8">
    <location>
        <begin position="372"/>
        <end position="404"/>
    </location>
</feature>
<dbReference type="GO" id="GO:0043709">
    <property type="term" value="P:cell adhesion involved in single-species biofilm formation"/>
    <property type="evidence" value="ECO:0007669"/>
    <property type="project" value="TreeGrafter"/>
</dbReference>
<dbReference type="SUPFAM" id="SSF55785">
    <property type="entry name" value="PYP-like sensor domain (PAS domain)"/>
    <property type="match status" value="1"/>
</dbReference>
<keyword evidence="3" id="KW-1003">Cell membrane</keyword>
<keyword evidence="8" id="KW-0175">Coiled coil</keyword>
<dbReference type="SMART" id="SM00267">
    <property type="entry name" value="GGDEF"/>
    <property type="match status" value="1"/>
</dbReference>
<keyword evidence="6 9" id="KW-0472">Membrane</keyword>
<dbReference type="Pfam" id="PF02743">
    <property type="entry name" value="dCache_1"/>
    <property type="match status" value="1"/>
</dbReference>
<dbReference type="InterPro" id="IPR029787">
    <property type="entry name" value="Nucleotide_cyclase"/>
</dbReference>
<dbReference type="InterPro" id="IPR000700">
    <property type="entry name" value="PAS-assoc_C"/>
</dbReference>
<dbReference type="EC" id="2.7.7.65" evidence="2"/>
<dbReference type="Pfam" id="PF13426">
    <property type="entry name" value="PAS_9"/>
    <property type="match status" value="1"/>
</dbReference>
<dbReference type="InterPro" id="IPR000014">
    <property type="entry name" value="PAS"/>
</dbReference>
<evidence type="ECO:0000256" key="1">
    <source>
        <dbReference type="ARBA" id="ARBA00004651"/>
    </source>
</evidence>
<dbReference type="SUPFAM" id="SSF55073">
    <property type="entry name" value="Nucleotide cyclase"/>
    <property type="match status" value="1"/>
</dbReference>
<dbReference type="InterPro" id="IPR033479">
    <property type="entry name" value="dCache_1"/>
</dbReference>
<dbReference type="CDD" id="cd12915">
    <property type="entry name" value="PDC2_DGC_like"/>
    <property type="match status" value="1"/>
</dbReference>
<dbReference type="Pfam" id="PF00990">
    <property type="entry name" value="GGDEF"/>
    <property type="match status" value="1"/>
</dbReference>
<dbReference type="GO" id="GO:0052621">
    <property type="term" value="F:diguanylate cyclase activity"/>
    <property type="evidence" value="ECO:0007669"/>
    <property type="project" value="UniProtKB-EC"/>
</dbReference>
<evidence type="ECO:0000256" key="6">
    <source>
        <dbReference type="ARBA" id="ARBA00023136"/>
    </source>
</evidence>
<dbReference type="PANTHER" id="PTHR45138">
    <property type="entry name" value="REGULATORY COMPONENTS OF SENSORY TRANSDUCTION SYSTEM"/>
    <property type="match status" value="1"/>
</dbReference>
<feature type="domain" description="GGDEF" evidence="11">
    <location>
        <begin position="615"/>
        <end position="743"/>
    </location>
</feature>
<dbReference type="NCBIfam" id="TIGR00229">
    <property type="entry name" value="sensory_box"/>
    <property type="match status" value="1"/>
</dbReference>
<dbReference type="Pfam" id="PF13188">
    <property type="entry name" value="PAS_8"/>
    <property type="match status" value="1"/>
</dbReference>
<gene>
    <name evidence="12" type="ORF">ACBT_2300</name>
</gene>
<evidence type="ECO:0000256" key="8">
    <source>
        <dbReference type="SAM" id="Coils"/>
    </source>
</evidence>
<comment type="subcellular location">
    <subcellularLocation>
        <location evidence="1">Cell membrane</location>
        <topology evidence="1">Multi-pass membrane protein</topology>
    </subcellularLocation>
</comment>
<organism evidence="12 13">
    <name type="scientific">Aliarcobacter cibarius</name>
    <dbReference type="NCBI Taxonomy" id="255507"/>
    <lineage>
        <taxon>Bacteria</taxon>
        <taxon>Pseudomonadati</taxon>
        <taxon>Campylobacterota</taxon>
        <taxon>Epsilonproteobacteria</taxon>
        <taxon>Campylobacterales</taxon>
        <taxon>Arcobacteraceae</taxon>
        <taxon>Aliarcobacter</taxon>
    </lineage>
</organism>
<dbReference type="PANTHER" id="PTHR45138:SF9">
    <property type="entry name" value="DIGUANYLATE CYCLASE DGCM-RELATED"/>
    <property type="match status" value="1"/>
</dbReference>
<feature type="transmembrane region" description="Helical" evidence="9">
    <location>
        <begin position="294"/>
        <end position="315"/>
    </location>
</feature>
<evidence type="ECO:0000313" key="12">
    <source>
        <dbReference type="EMBL" id="QKJ28180.1"/>
    </source>
</evidence>
<dbReference type="InterPro" id="IPR050469">
    <property type="entry name" value="Diguanylate_Cyclase"/>
</dbReference>
<dbReference type="CDD" id="cd00130">
    <property type="entry name" value="PAS"/>
    <property type="match status" value="1"/>
</dbReference>
<dbReference type="FunFam" id="3.30.70.270:FF:000001">
    <property type="entry name" value="Diguanylate cyclase domain protein"/>
    <property type="match status" value="1"/>
</dbReference>